<dbReference type="GO" id="GO:0006310">
    <property type="term" value="P:DNA recombination"/>
    <property type="evidence" value="ECO:0007669"/>
    <property type="project" value="UniProtKB-KW"/>
</dbReference>
<dbReference type="Proteomes" id="UP001630127">
    <property type="component" value="Unassembled WGS sequence"/>
</dbReference>
<dbReference type="SUPFAM" id="SSF50249">
    <property type="entry name" value="Nucleic acid-binding proteins"/>
    <property type="match status" value="3"/>
</dbReference>
<accession>A0ABD3AZF1</accession>
<dbReference type="PANTHER" id="PTHR11289:SF0">
    <property type="entry name" value="BREAST CANCER TYPE 2 SUSCEPTIBILITY PROTEIN"/>
    <property type="match status" value="1"/>
</dbReference>
<keyword evidence="9" id="KW-1185">Reference proteome</keyword>
<name>A0ABD3AZF1_9GENT</name>
<dbReference type="FunFam" id="2.40.50.140:FF:000262">
    <property type="entry name" value="Protein BREAST CANCER SUSCEPTIBILITY 2 homolog B"/>
    <property type="match status" value="1"/>
</dbReference>
<sequence length="1205" mass="133482">MSTWQMFSDAGNNFRWEISDQHLSKQEAQPNRILEHPHSRPHRLPSMADLLLQGAANELLLTGHSRFAEVRDGNSDNTPSFSNGFGKSVVVKQSSISKALAILGDGGDEVKQTGCSRMRETSDGNLDSPPIFWTGMGRSVGVKQSSLSKALEILGNGAEDDIQTGQHIEEENEFGFPNNISWIGPAINIPKPAFRTSLDQRADTSNSFFQTASGKMVNISSDGLLRAKTLLDPEEVGDHKNFEDLELEGERSTSYQPTGLRSSFHFEGEAAVNNTLLNGDKVFTISPLDSKFNSLRCESKDVTPDFLQNAPKPPPMKFQTAGGRSISISSDALKRARSLLGDQEVGAYSNEGNAIDHEYSFFRDKESKNTKPRKENDPNTPYLYQVTANSKSLSKNFTSPLRSNSWQKQSLNRLGIIGQGSNLIKKFDAEAKNNLNSPRNGLLSYEKTLSKKTHVATTDIWENSIASRINSSERPSNGPLVDISNSIGPNFTDVKWNAAEKRRLGKGTISPFKRPRSSKFITPLCKNSSSIPNGLSALSSQETFHKGKVSTRFPFQVSRLYVKEYFKEPPFCQSKIENLPDEIGRMNPHAAEKYMFHDEFGSDSIGAEKLYHMLVQSGVSSQHVSKEWVANHYKWIVWKLASYERCYPSKFSGKLLSVLNILEELKYRYEKEVNHGHRSTIKRILEGDALPSSRMVLCISSICSNCSVDVGCQPIASRENDTCATAKIELTDGWYSVMALLDVLLSRKLASGKLFVGQKLTICGARLCGWVGPVSPLEASGTSTLLLHMNGTYRTHWADRLGFCKVDGLPLAFRSIKSTGGIVPSTLVGILRIYPVIYRERLSNGGIIVRSERMHTKMLHSYNKRHSVVVEGVISEFQGDNKEFHTVDDNDSEEGAKILKMLEKAAEPEVLMAEMTSEQLTSFASYQAKLEAMRHSNIQKSVENALEAAGLSGREVTPFIRVKVVGLTSKAFPRKCFPRMGLITIWNPTGKQQSELVEGRAYAVSCLTPSTSDSNTLYLQTNGSSSKWISLSPSAIEHFEPFFSPRKSILLSNLGEVSLSSEFDIAAHVIYVGDAYTSDHHKKQWVFVTNGSIHELCSREPLESLLAISFCLPFSDGDQLSPVNYNLAGSMVGFCNLIKRAKDQVNDVWVAEAAESSTYSLTFDHSYFSHLKDAAASAEKWANTSGLIIETLKQRVLSIINNSEA</sequence>
<dbReference type="InterPro" id="IPR015187">
    <property type="entry name" value="BRCA2_OB_1"/>
</dbReference>
<comment type="caution">
    <text evidence="8">The sequence shown here is derived from an EMBL/GenBank/DDBJ whole genome shotgun (WGS) entry which is preliminary data.</text>
</comment>
<evidence type="ECO:0000259" key="7">
    <source>
        <dbReference type="Pfam" id="PF09169"/>
    </source>
</evidence>
<evidence type="ECO:0000256" key="2">
    <source>
        <dbReference type="ARBA" id="ARBA00022763"/>
    </source>
</evidence>
<dbReference type="SUPFAM" id="SSF81872">
    <property type="entry name" value="BRCA2 helical domain"/>
    <property type="match status" value="1"/>
</dbReference>
<evidence type="ECO:0000256" key="4">
    <source>
        <dbReference type="ARBA" id="ARBA00023172"/>
    </source>
</evidence>
<proteinExistence type="predicted"/>
<dbReference type="CDD" id="cd04493">
    <property type="entry name" value="BRCA2DBD_OB1"/>
    <property type="match status" value="1"/>
</dbReference>
<dbReference type="EMBL" id="JBJUIK010000002">
    <property type="protein sequence ID" value="KAL3536566.1"/>
    <property type="molecule type" value="Genomic_DNA"/>
</dbReference>
<gene>
    <name evidence="8" type="ORF">ACH5RR_005027</name>
</gene>
<dbReference type="GO" id="GO:0003677">
    <property type="term" value="F:DNA binding"/>
    <property type="evidence" value="ECO:0007669"/>
    <property type="project" value="UniProtKB-KW"/>
</dbReference>
<evidence type="ECO:0000256" key="3">
    <source>
        <dbReference type="ARBA" id="ARBA00023125"/>
    </source>
</evidence>
<dbReference type="InterPro" id="IPR012340">
    <property type="entry name" value="NA-bd_OB-fold"/>
</dbReference>
<dbReference type="InterPro" id="IPR015252">
    <property type="entry name" value="BRCA2_hlx"/>
</dbReference>
<dbReference type="InterPro" id="IPR002093">
    <property type="entry name" value="BRCA2_repeat"/>
</dbReference>
<feature type="domain" description="BRCA2 OB1" evidence="6">
    <location>
        <begin position="679"/>
        <end position="805"/>
    </location>
</feature>
<keyword evidence="1" id="KW-0677">Repeat</keyword>
<dbReference type="SUPFAM" id="SSF81878">
    <property type="entry name" value="BRCA2 tower domain"/>
    <property type="match status" value="1"/>
</dbReference>
<evidence type="ECO:0000256" key="1">
    <source>
        <dbReference type="ARBA" id="ARBA00022737"/>
    </source>
</evidence>
<dbReference type="PROSITE" id="PS50138">
    <property type="entry name" value="BRCA2_REPEAT"/>
    <property type="match status" value="2"/>
</dbReference>
<dbReference type="Pfam" id="PF00634">
    <property type="entry name" value="BRCA2"/>
    <property type="match status" value="2"/>
</dbReference>
<feature type="domain" description="Breast cancer type 2 susceptibility protein helical" evidence="7">
    <location>
        <begin position="604"/>
        <end position="675"/>
    </location>
</feature>
<keyword evidence="3" id="KW-0238">DNA-binding</keyword>
<dbReference type="PANTHER" id="PTHR11289">
    <property type="entry name" value="BREAST CANCER TYPE 2 SUSCEPTIBILITY PROTEIN BRCA2"/>
    <property type="match status" value="1"/>
</dbReference>
<reference evidence="8 9" key="1">
    <citation type="submission" date="2024-11" db="EMBL/GenBank/DDBJ databases">
        <title>A near-complete genome assembly of Cinchona calisaya.</title>
        <authorList>
            <person name="Lian D.C."/>
            <person name="Zhao X.W."/>
            <person name="Wei L."/>
        </authorList>
    </citation>
    <scope>NUCLEOTIDE SEQUENCE [LARGE SCALE GENOMIC DNA]</scope>
    <source>
        <tissue evidence="8">Nenye</tissue>
    </source>
</reference>
<keyword evidence="2" id="KW-0227">DNA damage</keyword>
<keyword evidence="4" id="KW-0233">DNA recombination</keyword>
<dbReference type="Gene3D" id="2.40.50.140">
    <property type="entry name" value="Nucleic acid-binding proteins"/>
    <property type="match status" value="3"/>
</dbReference>
<dbReference type="Pfam" id="PF09103">
    <property type="entry name" value="BRCA-2_OB1"/>
    <property type="match status" value="1"/>
</dbReference>
<dbReference type="GO" id="GO:0006281">
    <property type="term" value="P:DNA repair"/>
    <property type="evidence" value="ECO:0007669"/>
    <property type="project" value="UniProtKB-KW"/>
</dbReference>
<dbReference type="Pfam" id="PF09169">
    <property type="entry name" value="BRCA-2_helical"/>
    <property type="match status" value="1"/>
</dbReference>
<evidence type="ECO:0000256" key="5">
    <source>
        <dbReference type="ARBA" id="ARBA00023204"/>
    </source>
</evidence>
<dbReference type="InterPro" id="IPR036315">
    <property type="entry name" value="BRCA2_hlx_sf"/>
</dbReference>
<dbReference type="AlphaFoldDB" id="A0ABD3AZF1"/>
<organism evidence="8 9">
    <name type="scientific">Cinchona calisaya</name>
    <dbReference type="NCBI Taxonomy" id="153742"/>
    <lineage>
        <taxon>Eukaryota</taxon>
        <taxon>Viridiplantae</taxon>
        <taxon>Streptophyta</taxon>
        <taxon>Embryophyta</taxon>
        <taxon>Tracheophyta</taxon>
        <taxon>Spermatophyta</taxon>
        <taxon>Magnoliopsida</taxon>
        <taxon>eudicotyledons</taxon>
        <taxon>Gunneridae</taxon>
        <taxon>Pentapetalae</taxon>
        <taxon>asterids</taxon>
        <taxon>lamiids</taxon>
        <taxon>Gentianales</taxon>
        <taxon>Rubiaceae</taxon>
        <taxon>Cinchonoideae</taxon>
        <taxon>Cinchoneae</taxon>
        <taxon>Cinchona</taxon>
    </lineage>
</organism>
<evidence type="ECO:0000313" key="8">
    <source>
        <dbReference type="EMBL" id="KAL3536566.1"/>
    </source>
</evidence>
<keyword evidence="5" id="KW-0234">DNA repair</keyword>
<evidence type="ECO:0000313" key="9">
    <source>
        <dbReference type="Proteomes" id="UP001630127"/>
    </source>
</evidence>
<evidence type="ECO:0008006" key="10">
    <source>
        <dbReference type="Google" id="ProtNLM"/>
    </source>
</evidence>
<dbReference type="InterPro" id="IPR015525">
    <property type="entry name" value="BRCA2"/>
</dbReference>
<protein>
    <recommendedName>
        <fullName evidence="10">Tower domain-containing protein</fullName>
    </recommendedName>
</protein>
<evidence type="ECO:0000259" key="6">
    <source>
        <dbReference type="Pfam" id="PF09103"/>
    </source>
</evidence>